<dbReference type="InterPro" id="IPR051911">
    <property type="entry name" value="SDR_oxidoreductase"/>
</dbReference>
<dbReference type="PANTHER" id="PTHR43976:SF16">
    <property type="entry name" value="SHORT-CHAIN DEHYDROGENASE_REDUCTASE FAMILY PROTEIN"/>
    <property type="match status" value="1"/>
</dbReference>
<dbReference type="SUPFAM" id="SSF51735">
    <property type="entry name" value="NAD(P)-binding Rossmann-fold domains"/>
    <property type="match status" value="1"/>
</dbReference>
<dbReference type="Gene3D" id="3.40.50.720">
    <property type="entry name" value="NAD(P)-binding Rossmann-like Domain"/>
    <property type="match status" value="1"/>
</dbReference>
<dbReference type="PRINTS" id="PR00081">
    <property type="entry name" value="GDHRDH"/>
</dbReference>
<dbReference type="EMBL" id="JASJQH010005078">
    <property type="protein sequence ID" value="KAK9751389.1"/>
    <property type="molecule type" value="Genomic_DNA"/>
</dbReference>
<evidence type="ECO:0000256" key="2">
    <source>
        <dbReference type="ARBA" id="ARBA00022857"/>
    </source>
</evidence>
<dbReference type="Proteomes" id="UP001479436">
    <property type="component" value="Unassembled WGS sequence"/>
</dbReference>
<dbReference type="InterPro" id="IPR002347">
    <property type="entry name" value="SDR_fam"/>
</dbReference>
<evidence type="ECO:0000313" key="6">
    <source>
        <dbReference type="Proteomes" id="UP001479436"/>
    </source>
</evidence>
<protein>
    <submittedName>
        <fullName evidence="5">Uncharacterized protein</fullName>
    </submittedName>
</protein>
<sequence length="291" mass="32679">MANKVWLITGCSSGIGQYMAYEALGRGDKVVATSRNLQKLQKTFSKYQRKEPTKSASLLLKKIDVTDNFEVIQKTVKEIVDAFGPIDVLVNNAGYVEENFLEFASSKQTLDQFNTNVFGLLTITRTVLPYMRQQKTGTIVNISSGAGWDGFPITGLYASSKFAVEGLSAALRKEVAHLGIKVLVVEPGFTRTEFFQEKTMEKIVCVDDYKEMLDGYKKNTMLYNGQQPGDPAKLAKSITDVVRGENFAAHHEFPDILPFSEDNYNLIKNKCENTLKLLEEWKEVIVDVNFE</sequence>
<reference evidence="5 6" key="1">
    <citation type="submission" date="2023-04" db="EMBL/GenBank/DDBJ databases">
        <title>Genome of Basidiobolus ranarum AG-B5.</title>
        <authorList>
            <person name="Stajich J.E."/>
            <person name="Carter-House D."/>
            <person name="Gryganskyi A."/>
        </authorList>
    </citation>
    <scope>NUCLEOTIDE SEQUENCE [LARGE SCALE GENOMIC DNA]</scope>
    <source>
        <strain evidence="5 6">AG-B5</strain>
    </source>
</reference>
<evidence type="ECO:0000256" key="3">
    <source>
        <dbReference type="ARBA" id="ARBA00023002"/>
    </source>
</evidence>
<evidence type="ECO:0000256" key="4">
    <source>
        <dbReference type="RuleBase" id="RU000363"/>
    </source>
</evidence>
<proteinExistence type="inferred from homology"/>
<comment type="similarity">
    <text evidence="1 4">Belongs to the short-chain dehydrogenases/reductases (SDR) family.</text>
</comment>
<dbReference type="PANTHER" id="PTHR43976">
    <property type="entry name" value="SHORT CHAIN DEHYDROGENASE"/>
    <property type="match status" value="1"/>
</dbReference>
<evidence type="ECO:0000256" key="1">
    <source>
        <dbReference type="ARBA" id="ARBA00006484"/>
    </source>
</evidence>
<dbReference type="PROSITE" id="PS00061">
    <property type="entry name" value="ADH_SHORT"/>
    <property type="match status" value="1"/>
</dbReference>
<keyword evidence="2" id="KW-0521">NADP</keyword>
<dbReference type="InterPro" id="IPR020904">
    <property type="entry name" value="Sc_DH/Rdtase_CS"/>
</dbReference>
<dbReference type="CDD" id="cd05374">
    <property type="entry name" value="17beta-HSD-like_SDR_c"/>
    <property type="match status" value="1"/>
</dbReference>
<organism evidence="5 6">
    <name type="scientific">Basidiobolus ranarum</name>
    <dbReference type="NCBI Taxonomy" id="34480"/>
    <lineage>
        <taxon>Eukaryota</taxon>
        <taxon>Fungi</taxon>
        <taxon>Fungi incertae sedis</taxon>
        <taxon>Zoopagomycota</taxon>
        <taxon>Entomophthoromycotina</taxon>
        <taxon>Basidiobolomycetes</taxon>
        <taxon>Basidiobolales</taxon>
        <taxon>Basidiobolaceae</taxon>
        <taxon>Basidiobolus</taxon>
    </lineage>
</organism>
<evidence type="ECO:0000313" key="5">
    <source>
        <dbReference type="EMBL" id="KAK9751389.1"/>
    </source>
</evidence>
<accession>A0ABR2WCJ8</accession>
<name>A0ABR2WCJ8_9FUNG</name>
<keyword evidence="6" id="KW-1185">Reference proteome</keyword>
<dbReference type="InterPro" id="IPR036291">
    <property type="entry name" value="NAD(P)-bd_dom_sf"/>
</dbReference>
<dbReference type="Pfam" id="PF00106">
    <property type="entry name" value="adh_short"/>
    <property type="match status" value="1"/>
</dbReference>
<comment type="caution">
    <text evidence="5">The sequence shown here is derived from an EMBL/GenBank/DDBJ whole genome shotgun (WGS) entry which is preliminary data.</text>
</comment>
<dbReference type="PRINTS" id="PR00080">
    <property type="entry name" value="SDRFAMILY"/>
</dbReference>
<gene>
    <name evidence="5" type="ORF">K7432_018117</name>
</gene>
<keyword evidence="3" id="KW-0560">Oxidoreductase</keyword>